<name>A0A381Z9F7_9ZZZZ</name>
<keyword evidence="1" id="KW-1133">Transmembrane helix</keyword>
<reference evidence="2" key="1">
    <citation type="submission" date="2018-05" db="EMBL/GenBank/DDBJ databases">
        <authorList>
            <person name="Lanie J.A."/>
            <person name="Ng W.-L."/>
            <person name="Kazmierczak K.M."/>
            <person name="Andrzejewski T.M."/>
            <person name="Davidsen T.M."/>
            <person name="Wayne K.J."/>
            <person name="Tettelin H."/>
            <person name="Glass J.I."/>
            <person name="Rusch D."/>
            <person name="Podicherti R."/>
            <person name="Tsui H.-C.T."/>
            <person name="Winkler M.E."/>
        </authorList>
    </citation>
    <scope>NUCLEOTIDE SEQUENCE</scope>
</reference>
<feature type="transmembrane region" description="Helical" evidence="1">
    <location>
        <begin position="20"/>
        <end position="41"/>
    </location>
</feature>
<keyword evidence="1" id="KW-0812">Transmembrane</keyword>
<sequence length="214" mass="23698">MLLKEDITSQKSIKSDRRKFFLLTAMVTGLLIAGVVFYHWAPNYETPSSPKHVLNKTPTQQTIPFKDSSRPRAFEGVPMTAISSNELVSKAEPNKSLSSKPFTELLPEKTTPVSTSSDTEEIKKFMRSTVALTKKQPTLPPTIQSGHIPGIKIKGVIFFDKGSSSNHIIATTENNSNLKLRVGETVQGAVLKSIHPNYVIFFHHNQLIEVGIGR</sequence>
<keyword evidence="1" id="KW-0472">Membrane</keyword>
<proteinExistence type="predicted"/>
<evidence type="ECO:0000313" key="2">
    <source>
        <dbReference type="EMBL" id="SVA85492.1"/>
    </source>
</evidence>
<protein>
    <submittedName>
        <fullName evidence="2">Uncharacterized protein</fullName>
    </submittedName>
</protein>
<dbReference type="Gene3D" id="2.30.30.830">
    <property type="match status" value="1"/>
</dbReference>
<gene>
    <name evidence="2" type="ORF">METZ01_LOCUS138346</name>
</gene>
<dbReference type="EMBL" id="UINC01020335">
    <property type="protein sequence ID" value="SVA85492.1"/>
    <property type="molecule type" value="Genomic_DNA"/>
</dbReference>
<evidence type="ECO:0000256" key="1">
    <source>
        <dbReference type="SAM" id="Phobius"/>
    </source>
</evidence>
<accession>A0A381Z9F7</accession>
<organism evidence="2">
    <name type="scientific">marine metagenome</name>
    <dbReference type="NCBI Taxonomy" id="408172"/>
    <lineage>
        <taxon>unclassified sequences</taxon>
        <taxon>metagenomes</taxon>
        <taxon>ecological metagenomes</taxon>
    </lineage>
</organism>
<dbReference type="AlphaFoldDB" id="A0A381Z9F7"/>